<feature type="region of interest" description="Disordered" evidence="1">
    <location>
        <begin position="32"/>
        <end position="76"/>
    </location>
</feature>
<evidence type="ECO:0000313" key="3">
    <source>
        <dbReference type="EMBL" id="MBO8199494.1"/>
    </source>
</evidence>
<keyword evidence="2" id="KW-0732">Signal</keyword>
<name>A0ABS3XVX6_9ACTN</name>
<evidence type="ECO:0000256" key="2">
    <source>
        <dbReference type="SAM" id="SignalP"/>
    </source>
</evidence>
<dbReference type="EMBL" id="JAFFZM010000007">
    <property type="protein sequence ID" value="MBO8199494.1"/>
    <property type="molecule type" value="Genomic_DNA"/>
</dbReference>
<evidence type="ECO:0008006" key="5">
    <source>
        <dbReference type="Google" id="ProtNLM"/>
    </source>
</evidence>
<gene>
    <name evidence="3" type="ORF">JW613_14490</name>
</gene>
<dbReference type="GeneID" id="96259813"/>
<proteinExistence type="predicted"/>
<feature type="chain" id="PRO_5047093886" description="DUF1579 domain-containing protein" evidence="2">
    <location>
        <begin position="33"/>
        <end position="229"/>
    </location>
</feature>
<evidence type="ECO:0000313" key="4">
    <source>
        <dbReference type="Proteomes" id="UP000721954"/>
    </source>
</evidence>
<comment type="caution">
    <text evidence="3">The sequence shown here is derived from an EMBL/GenBank/DDBJ whole genome shotgun (WGS) entry which is preliminary data.</text>
</comment>
<accession>A0ABS3XVX6</accession>
<dbReference type="Proteomes" id="UP000721954">
    <property type="component" value="Unassembled WGS sequence"/>
</dbReference>
<feature type="signal peptide" evidence="2">
    <location>
        <begin position="1"/>
        <end position="32"/>
    </location>
</feature>
<dbReference type="RefSeq" id="WP_209211214.1">
    <property type="nucleotide sequence ID" value="NZ_JAFFZM010000007.1"/>
</dbReference>
<evidence type="ECO:0000256" key="1">
    <source>
        <dbReference type="SAM" id="MobiDB-lite"/>
    </source>
</evidence>
<keyword evidence="4" id="KW-1185">Reference proteome</keyword>
<sequence>MSTRTAGQRRRGTSLRTVGAAGLALGMTALLAGPSSAGTRDGNGGPDAASASKTAAHKSSTAAHKKPRGKLPPPPQMREMQRLLGSWKCVEVSPPPPNGIEKTVSYVKVKKAMGGHFSYSTISIEPGTIRARDVTGWNPVDRVYFRQYHDNWGTTSITTSPGWKDGHLVFTGEFIGVSEPDPDGEAEGAHMKLTDDYKWIGPGRFDVTSTVSLPGGGDYPHTAECHSID</sequence>
<feature type="compositionally biased region" description="Low complexity" evidence="1">
    <location>
        <begin position="48"/>
        <end position="62"/>
    </location>
</feature>
<protein>
    <recommendedName>
        <fullName evidence="5">DUF1579 domain-containing protein</fullName>
    </recommendedName>
</protein>
<organism evidence="3 4">
    <name type="scientific">Streptomyces smyrnaeus</name>
    <dbReference type="NCBI Taxonomy" id="1387713"/>
    <lineage>
        <taxon>Bacteria</taxon>
        <taxon>Bacillati</taxon>
        <taxon>Actinomycetota</taxon>
        <taxon>Actinomycetes</taxon>
        <taxon>Kitasatosporales</taxon>
        <taxon>Streptomycetaceae</taxon>
        <taxon>Streptomyces</taxon>
    </lineage>
</organism>
<reference evidence="3 4" key="1">
    <citation type="submission" date="2021-02" db="EMBL/GenBank/DDBJ databases">
        <title>Streptomyces spirodelae sp. nov., isolated from duckweed.</title>
        <authorList>
            <person name="Saimee Y."/>
            <person name="Duangmal K."/>
        </authorList>
    </citation>
    <scope>NUCLEOTIDE SEQUENCE [LARGE SCALE GENOMIC DNA]</scope>
    <source>
        <strain evidence="3 4">DSM 42105</strain>
    </source>
</reference>